<gene>
    <name evidence="1" type="ORF">A9C19_15395</name>
</gene>
<evidence type="ECO:0000313" key="1">
    <source>
        <dbReference type="EMBL" id="APH06010.1"/>
    </source>
</evidence>
<evidence type="ECO:0008006" key="3">
    <source>
        <dbReference type="Google" id="ProtNLM"/>
    </source>
</evidence>
<dbReference type="STRING" id="1547283.A9C19_15395"/>
<dbReference type="Proteomes" id="UP000181936">
    <property type="component" value="Chromosome"/>
</dbReference>
<proteinExistence type="predicted"/>
<organism evidence="1 2">
    <name type="scientific">Bacillus weihaiensis</name>
    <dbReference type="NCBI Taxonomy" id="1547283"/>
    <lineage>
        <taxon>Bacteria</taxon>
        <taxon>Bacillati</taxon>
        <taxon>Bacillota</taxon>
        <taxon>Bacilli</taxon>
        <taxon>Bacillales</taxon>
        <taxon>Bacillaceae</taxon>
        <taxon>Bacillus</taxon>
    </lineage>
</organism>
<dbReference type="KEGG" id="bwh:A9C19_15395"/>
<name>A0A1L3MUQ1_9BACI</name>
<dbReference type="InterPro" id="IPR011200">
    <property type="entry name" value="UCP012608"/>
</dbReference>
<dbReference type="OrthoDB" id="9789360at2"/>
<dbReference type="Pfam" id="PF10094">
    <property type="entry name" value="DUF2332"/>
    <property type="match status" value="1"/>
</dbReference>
<protein>
    <recommendedName>
        <fullName evidence="3">DUF2332 domain-containing protein</fullName>
    </recommendedName>
</protein>
<reference evidence="1 2" key="1">
    <citation type="journal article" date="2016" name="Sci. Rep.">
        <title>Complete genome sequence and transcriptomic analysis of a novel marine strain Bacillus weihaiensis reveals the mechanism of brown algae degradation.</title>
        <authorList>
            <person name="Zhu Y."/>
            <person name="Chen P."/>
            <person name="Bao Y."/>
            <person name="Men Y."/>
            <person name="Zeng Y."/>
            <person name="Yang J."/>
            <person name="Sun J."/>
            <person name="Sun Y."/>
        </authorList>
    </citation>
    <scope>NUCLEOTIDE SEQUENCE [LARGE SCALE GENOMIC DNA]</scope>
    <source>
        <strain evidence="1 2">Alg07</strain>
    </source>
</reference>
<accession>A0A1L3MUQ1</accession>
<keyword evidence="2" id="KW-1185">Reference proteome</keyword>
<dbReference type="RefSeq" id="WP_072580811.1">
    <property type="nucleotide sequence ID" value="NZ_CP016020.1"/>
</dbReference>
<sequence>MDQAHLSQTFRNFAHIECKDSSKLYEYLSLNIAEDNELLDLCLHAKEGQPVPNLLFGAVHYLLLNGREHVLSQYYPSVVEDPLDVDGSFIYFKEFCRQYRREVTTILQSKLVQTNEVRRCAYLYPSFCYMYNKVKKPLALIEIGTSAGLQLLWDKYSYSYGTNEIYGDQHSILHITSEMRGVETPILLKEFPPVASKVGLDLHISDVRNKEDYLWLKSLIWPEHKERLELFESAVICFKENPVELLEGDGVALLKDVMKGVPDETLIGIFHTHVANQIPEKSKRILIEKIQKMGENRDVFHLYNNMWDRKLHLDYFIDGVDYKEIIGEADGHGRWFEWNIK</sequence>
<dbReference type="AlphaFoldDB" id="A0A1L3MUQ1"/>
<dbReference type="PIRSF" id="PIRSF012608">
    <property type="entry name" value="UCP012608"/>
    <property type="match status" value="1"/>
</dbReference>
<dbReference type="EMBL" id="CP016020">
    <property type="protein sequence ID" value="APH06010.1"/>
    <property type="molecule type" value="Genomic_DNA"/>
</dbReference>
<evidence type="ECO:0000313" key="2">
    <source>
        <dbReference type="Proteomes" id="UP000181936"/>
    </source>
</evidence>